<protein>
    <submittedName>
        <fullName evidence="2">Glycosyltransferase involved in cell wall biosynthesis</fullName>
    </submittedName>
</protein>
<dbReference type="Pfam" id="PF13692">
    <property type="entry name" value="Glyco_trans_1_4"/>
    <property type="match status" value="1"/>
</dbReference>
<dbReference type="PANTHER" id="PTHR12526:SF630">
    <property type="entry name" value="GLYCOSYLTRANSFERASE"/>
    <property type="match status" value="1"/>
</dbReference>
<dbReference type="Pfam" id="PF13439">
    <property type="entry name" value="Glyco_transf_4"/>
    <property type="match status" value="1"/>
</dbReference>
<dbReference type="OrthoDB" id="655095at2"/>
<dbReference type="EMBL" id="QLMC01000008">
    <property type="protein sequence ID" value="RAJ92128.1"/>
    <property type="molecule type" value="Genomic_DNA"/>
</dbReference>
<comment type="caution">
    <text evidence="2">The sequence shown here is derived from an EMBL/GenBank/DDBJ whole genome shotgun (WGS) entry which is preliminary data.</text>
</comment>
<evidence type="ECO:0000259" key="1">
    <source>
        <dbReference type="Pfam" id="PF13439"/>
    </source>
</evidence>
<evidence type="ECO:0000313" key="2">
    <source>
        <dbReference type="EMBL" id="RAJ92128.1"/>
    </source>
</evidence>
<name>A0A327WMS7_LARAB</name>
<reference evidence="2 3" key="1">
    <citation type="submission" date="2018-06" db="EMBL/GenBank/DDBJ databases">
        <title>Genomic Encyclopedia of Archaeal and Bacterial Type Strains, Phase II (KMG-II): from individual species to whole genera.</title>
        <authorList>
            <person name="Goeker M."/>
        </authorList>
    </citation>
    <scope>NUCLEOTIDE SEQUENCE [LARGE SCALE GENOMIC DNA]</scope>
    <source>
        <strain evidence="2 3">DSM 21851</strain>
    </source>
</reference>
<accession>A0A327WMS7</accession>
<proteinExistence type="predicted"/>
<dbReference type="Gene3D" id="3.40.50.2000">
    <property type="entry name" value="Glycogen Phosphorylase B"/>
    <property type="match status" value="2"/>
</dbReference>
<gene>
    <name evidence="2" type="ORF">LX87_05092</name>
</gene>
<dbReference type="Proteomes" id="UP000248790">
    <property type="component" value="Unassembled WGS sequence"/>
</dbReference>
<dbReference type="CDD" id="cd03801">
    <property type="entry name" value="GT4_PimA-like"/>
    <property type="match status" value="1"/>
</dbReference>
<dbReference type="PANTHER" id="PTHR12526">
    <property type="entry name" value="GLYCOSYLTRANSFERASE"/>
    <property type="match status" value="1"/>
</dbReference>
<sequence length="399" mass="45439">MKKILFIGHDANRAGAQLVLLQLLKMLKQRNIPTHLLLGAGGPLETDYQKLTGVTKWPEPVRQLYGRRIDKQLYRLRIGQWLHRRIEQERWRAFEEDLRSQNIGLVLVNTVTNSSLYRQIFEWVKPVPTILFAHELELAIRMYTQPENLRFLLDHTDRLIAVSRAVAHHYVDAYGFDASRISTFQLIDIPGLLQKIEQARQLPDLLLQQGIPENAIIVGGCGNAEWRKGNDLFNVIARQVISQHPTVPVYFVWVGMPRNELYEDLTLDLQKAGLSNRVLFIEPTPDVFRYTTRFDIFALCSREDPYPLVVLEAALSETPVVCFDKAGGAPELVETDGGFVVPYLDTVAMADQIGALINDQALRRAMGQTLRQKVIERHSSEKSMRSFLSIVDQLTATTA</sequence>
<dbReference type="RefSeq" id="WP_111631110.1">
    <property type="nucleotide sequence ID" value="NZ_QLMC01000008.1"/>
</dbReference>
<feature type="domain" description="Glycosyltransferase subfamily 4-like N-terminal" evidence="1">
    <location>
        <begin position="15"/>
        <end position="182"/>
    </location>
</feature>
<evidence type="ECO:0000313" key="3">
    <source>
        <dbReference type="Proteomes" id="UP000248790"/>
    </source>
</evidence>
<keyword evidence="2" id="KW-0808">Transferase</keyword>
<dbReference type="InterPro" id="IPR028098">
    <property type="entry name" value="Glyco_trans_4-like_N"/>
</dbReference>
<dbReference type="GO" id="GO:0016757">
    <property type="term" value="F:glycosyltransferase activity"/>
    <property type="evidence" value="ECO:0007669"/>
    <property type="project" value="UniProtKB-ARBA"/>
</dbReference>
<dbReference type="AlphaFoldDB" id="A0A327WMS7"/>
<keyword evidence="3" id="KW-1185">Reference proteome</keyword>
<dbReference type="SUPFAM" id="SSF53756">
    <property type="entry name" value="UDP-Glycosyltransferase/glycogen phosphorylase"/>
    <property type="match status" value="1"/>
</dbReference>
<organism evidence="2 3">
    <name type="scientific">Larkinella arboricola</name>
    <dbReference type="NCBI Taxonomy" id="643671"/>
    <lineage>
        <taxon>Bacteria</taxon>
        <taxon>Pseudomonadati</taxon>
        <taxon>Bacteroidota</taxon>
        <taxon>Cytophagia</taxon>
        <taxon>Cytophagales</taxon>
        <taxon>Spirosomataceae</taxon>
        <taxon>Larkinella</taxon>
    </lineage>
</organism>